<name>A0A094WFM4_9BACT</name>
<dbReference type="EMBL" id="JPGK01000003">
    <property type="protein sequence ID" value="KGA94447.1"/>
    <property type="molecule type" value="Genomic_DNA"/>
</dbReference>
<reference evidence="1 2" key="1">
    <citation type="submission" date="2014-06" db="EMBL/GenBank/DDBJ databases">
        <title>Draft genome sequence of iron oxidizing acidophile Leptospirillum ferriphilum DSM14647.</title>
        <authorList>
            <person name="Cardenas J.P."/>
            <person name="Lazcano M."/>
            <person name="Ossandon F.J."/>
            <person name="Corbett M."/>
            <person name="Holmes D.S."/>
            <person name="Watkin E."/>
        </authorList>
    </citation>
    <scope>NUCLEOTIDE SEQUENCE [LARGE SCALE GENOMIC DNA]</scope>
    <source>
        <strain evidence="1 2">DSM 14647</strain>
    </source>
</reference>
<protein>
    <submittedName>
        <fullName evidence="1">Uncharacterized protein</fullName>
    </submittedName>
</protein>
<dbReference type="PATRIC" id="fig|178606.4.peg.1024"/>
<organism evidence="1 2">
    <name type="scientific">Leptospirillum ferriphilum</name>
    <dbReference type="NCBI Taxonomy" id="178606"/>
    <lineage>
        <taxon>Bacteria</taxon>
        <taxon>Pseudomonadati</taxon>
        <taxon>Nitrospirota</taxon>
        <taxon>Nitrospiria</taxon>
        <taxon>Nitrospirales</taxon>
        <taxon>Nitrospiraceae</taxon>
        <taxon>Leptospirillum</taxon>
    </lineage>
</organism>
<gene>
    <name evidence="1" type="ORF">LptCag_1210</name>
</gene>
<sequence length="54" mass="6174">MDVGLGEHKPWAFFPPDSASRFFWELKLNLAKEKEKVRQPDAIAVQEATLKCSL</sequence>
<proteinExistence type="predicted"/>
<evidence type="ECO:0000313" key="1">
    <source>
        <dbReference type="EMBL" id="KGA94447.1"/>
    </source>
</evidence>
<comment type="caution">
    <text evidence="1">The sequence shown here is derived from an EMBL/GenBank/DDBJ whole genome shotgun (WGS) entry which is preliminary data.</text>
</comment>
<evidence type="ECO:0000313" key="2">
    <source>
        <dbReference type="Proteomes" id="UP000029452"/>
    </source>
</evidence>
<accession>A0A094WFM4</accession>
<dbReference type="AlphaFoldDB" id="A0A094WFM4"/>
<dbReference type="Proteomes" id="UP000029452">
    <property type="component" value="Unassembled WGS sequence"/>
</dbReference>